<proteinExistence type="predicted"/>
<accession>A0A3G1L3U2</accession>
<evidence type="ECO:0000313" key="1">
    <source>
        <dbReference type="EMBL" id="ATW62852.1"/>
    </source>
</evidence>
<keyword evidence="2" id="KW-1185">Reference proteome</keyword>
<dbReference type="Gene3D" id="3.10.450.40">
    <property type="match status" value="1"/>
</dbReference>
<protein>
    <submittedName>
        <fullName evidence="1">Uncharacterized protein</fullName>
    </submittedName>
</protein>
<dbReference type="EMBL" id="MG450654">
    <property type="protein sequence ID" value="ATW62852.1"/>
    <property type="molecule type" value="Genomic_DNA"/>
</dbReference>
<reference evidence="1 2" key="1">
    <citation type="journal article" date="2018" name="Environ. Microbiol.">
        <title>Novel phage-host interactions and evolution as revealed by a cyanomyovirus isolated from an estuarine environment.</title>
        <authorList>
            <person name="Xu Y."/>
            <person name="Zhang R."/>
            <person name="Wang N."/>
            <person name="Cai L."/>
            <person name="Tong Y."/>
            <person name="Sun Q."/>
            <person name="Chen F."/>
            <person name="Jiao N."/>
        </authorList>
    </citation>
    <scope>NUCLEOTIDE SEQUENCE [LARGE SCALE GENOMIC DNA]</scope>
</reference>
<organism evidence="1 2">
    <name type="scientific">Synechococcus phage S-CBWM1</name>
    <dbReference type="NCBI Taxonomy" id="2053653"/>
    <lineage>
        <taxon>Viruses</taxon>
        <taxon>Duplodnaviria</taxon>
        <taxon>Heunggongvirae</taxon>
        <taxon>Uroviricota</taxon>
        <taxon>Caudoviricetes</taxon>
        <taxon>Aokuangvirus</taxon>
        <taxon>Aokuangvirus SCBWM1</taxon>
    </lineage>
</organism>
<gene>
    <name evidence="1" type="ORF">SCBWM1_gp168</name>
</gene>
<sequence>MQQKRGLKYPLTIADGGLQTSEGSEAKGEEIRSVIETRFFERVMRADYGVSDHTLEILNPHLVNSEFTTSISRNVRGLSSLSVQGDWRSQGEDGVYSMYVIYGTGNQSQSLQFNLAR</sequence>
<name>A0A3G1L3U2_9CAUD</name>
<dbReference type="Proteomes" id="UP000274731">
    <property type="component" value="Segment"/>
</dbReference>
<evidence type="ECO:0000313" key="2">
    <source>
        <dbReference type="Proteomes" id="UP000274731"/>
    </source>
</evidence>